<dbReference type="Proteomes" id="UP001066276">
    <property type="component" value="Chromosome 4_2"/>
</dbReference>
<reference evidence="1" key="1">
    <citation type="journal article" date="2022" name="bioRxiv">
        <title>Sequencing and chromosome-scale assembly of the giantPleurodeles waltlgenome.</title>
        <authorList>
            <person name="Brown T."/>
            <person name="Elewa A."/>
            <person name="Iarovenko S."/>
            <person name="Subramanian E."/>
            <person name="Araus A.J."/>
            <person name="Petzold A."/>
            <person name="Susuki M."/>
            <person name="Suzuki K.-i.T."/>
            <person name="Hayashi T."/>
            <person name="Toyoda A."/>
            <person name="Oliveira C."/>
            <person name="Osipova E."/>
            <person name="Leigh N.D."/>
            <person name="Simon A."/>
            <person name="Yun M.H."/>
        </authorList>
    </citation>
    <scope>NUCLEOTIDE SEQUENCE</scope>
    <source>
        <strain evidence="1">20211129_DDA</strain>
        <tissue evidence="1">Liver</tissue>
    </source>
</reference>
<evidence type="ECO:0000313" key="1">
    <source>
        <dbReference type="EMBL" id="KAJ1167169.1"/>
    </source>
</evidence>
<keyword evidence="2" id="KW-1185">Reference proteome</keyword>
<sequence length="115" mass="12899">MVDSQTETELRLKLVTIAFEEKKAAVVLGLEEKKLTLVFEAKKTLLVYEMNHEKLDLAAKKISEFIDNDGSDSEVPRRGVGTISEESHCEPQMPIDCNLSKKRLLVRKEPVGVAT</sequence>
<protein>
    <submittedName>
        <fullName evidence="1">Uncharacterized protein</fullName>
    </submittedName>
</protein>
<dbReference type="EMBL" id="JANPWB010000008">
    <property type="protein sequence ID" value="KAJ1167169.1"/>
    <property type="molecule type" value="Genomic_DNA"/>
</dbReference>
<dbReference type="AlphaFoldDB" id="A0AAV7ST66"/>
<accession>A0AAV7ST66</accession>
<organism evidence="1 2">
    <name type="scientific">Pleurodeles waltl</name>
    <name type="common">Iberian ribbed newt</name>
    <dbReference type="NCBI Taxonomy" id="8319"/>
    <lineage>
        <taxon>Eukaryota</taxon>
        <taxon>Metazoa</taxon>
        <taxon>Chordata</taxon>
        <taxon>Craniata</taxon>
        <taxon>Vertebrata</taxon>
        <taxon>Euteleostomi</taxon>
        <taxon>Amphibia</taxon>
        <taxon>Batrachia</taxon>
        <taxon>Caudata</taxon>
        <taxon>Salamandroidea</taxon>
        <taxon>Salamandridae</taxon>
        <taxon>Pleurodelinae</taxon>
        <taxon>Pleurodeles</taxon>
    </lineage>
</organism>
<proteinExistence type="predicted"/>
<name>A0AAV7ST66_PLEWA</name>
<evidence type="ECO:0000313" key="2">
    <source>
        <dbReference type="Proteomes" id="UP001066276"/>
    </source>
</evidence>
<comment type="caution">
    <text evidence="1">The sequence shown here is derived from an EMBL/GenBank/DDBJ whole genome shotgun (WGS) entry which is preliminary data.</text>
</comment>
<gene>
    <name evidence="1" type="ORF">NDU88_007562</name>
</gene>